<gene>
    <name evidence="3" type="ORF">PN838_19635</name>
</gene>
<dbReference type="InterPro" id="IPR017926">
    <property type="entry name" value="GATASE"/>
</dbReference>
<dbReference type="PRINTS" id="PR00099">
    <property type="entry name" value="CPSGATASE"/>
</dbReference>
<dbReference type="PANTHER" id="PTHR43418">
    <property type="entry name" value="MULTIFUNCTIONAL TRYPTOPHAN BIOSYNTHESIS PROTEIN-RELATED"/>
    <property type="match status" value="1"/>
</dbReference>
<dbReference type="PRINTS" id="PR00097">
    <property type="entry name" value="ANTSNTHASEII"/>
</dbReference>
<evidence type="ECO:0000313" key="3">
    <source>
        <dbReference type="EMBL" id="MDC2890553.1"/>
    </source>
</evidence>
<accession>A0ABT5FH89</accession>
<name>A0ABT5FH89_9GAMM</name>
<dbReference type="SUPFAM" id="SSF52317">
    <property type="entry name" value="Class I glutamine amidotransferase-like"/>
    <property type="match status" value="1"/>
</dbReference>
<dbReference type="InterPro" id="IPR050472">
    <property type="entry name" value="Anth_synth/Amidotransfase"/>
</dbReference>
<evidence type="ECO:0000256" key="1">
    <source>
        <dbReference type="ARBA" id="ARBA00022962"/>
    </source>
</evidence>
<feature type="domain" description="Glutamine amidotransferase" evidence="2">
    <location>
        <begin position="3"/>
        <end position="190"/>
    </location>
</feature>
<dbReference type="NCBIfam" id="TIGR00566">
    <property type="entry name" value="trpG_papA"/>
    <property type="match status" value="1"/>
</dbReference>
<dbReference type="InterPro" id="IPR006221">
    <property type="entry name" value="TrpG/PapA_dom"/>
</dbReference>
<protein>
    <submittedName>
        <fullName evidence="3">Aminodeoxychorismate/anthranilate synthase component II</fullName>
    </submittedName>
</protein>
<sequence>MLLMIDNYDSFTYTLVQYFQSLDQDVKVVRNDELSIAAIKSLNPEHIVISLGPCSPNEAGLSLEIIKQFYQTTPIFGVCLGHQSIAQAFGADVIKAKKVMHGKTSLITHSENGLFSRAENPLQVTRYHSLIVDHNTLPDFIQPTAWGLEKNNVKDELMALQLKDYPVAGVQFHPESVLTHQGMLILDNFLKF</sequence>
<keyword evidence="4" id="KW-1185">Reference proteome</keyword>
<keyword evidence="1" id="KW-0315">Glutamine amidotransferase</keyword>
<dbReference type="Pfam" id="PF00117">
    <property type="entry name" value="GATase"/>
    <property type="match status" value="1"/>
</dbReference>
<dbReference type="PROSITE" id="PS51273">
    <property type="entry name" value="GATASE_TYPE_1"/>
    <property type="match status" value="1"/>
</dbReference>
<evidence type="ECO:0000313" key="4">
    <source>
        <dbReference type="Proteomes" id="UP001528411"/>
    </source>
</evidence>
<dbReference type="EMBL" id="JAQOMS010000002">
    <property type="protein sequence ID" value="MDC2890553.1"/>
    <property type="molecule type" value="Genomic_DNA"/>
</dbReference>
<dbReference type="InterPro" id="IPR029062">
    <property type="entry name" value="Class_I_gatase-like"/>
</dbReference>
<reference evidence="3 4" key="1">
    <citation type="submission" date="2023-01" db="EMBL/GenBank/DDBJ databases">
        <title>Psychrosphaera sp. nov., isolated from marine algae.</title>
        <authorList>
            <person name="Bayburt H."/>
            <person name="Choi B.J."/>
            <person name="Kim J.M."/>
            <person name="Choi D.G."/>
            <person name="Jeon C.O."/>
        </authorList>
    </citation>
    <scope>NUCLEOTIDE SEQUENCE [LARGE SCALE GENOMIC DNA]</scope>
    <source>
        <strain evidence="3 4">G1-22</strain>
    </source>
</reference>
<proteinExistence type="predicted"/>
<organism evidence="3 4">
    <name type="scientific">Psychrosphaera algicola</name>
    <dbReference type="NCBI Taxonomy" id="3023714"/>
    <lineage>
        <taxon>Bacteria</taxon>
        <taxon>Pseudomonadati</taxon>
        <taxon>Pseudomonadota</taxon>
        <taxon>Gammaproteobacteria</taxon>
        <taxon>Alteromonadales</taxon>
        <taxon>Pseudoalteromonadaceae</taxon>
        <taxon>Psychrosphaera</taxon>
    </lineage>
</organism>
<dbReference type="PANTHER" id="PTHR43418:SF4">
    <property type="entry name" value="MULTIFUNCTIONAL TRYPTOPHAN BIOSYNTHESIS PROTEIN"/>
    <property type="match status" value="1"/>
</dbReference>
<evidence type="ECO:0000259" key="2">
    <source>
        <dbReference type="Pfam" id="PF00117"/>
    </source>
</evidence>
<dbReference type="RefSeq" id="WP_272181720.1">
    <property type="nucleotide sequence ID" value="NZ_JAQOMS010000002.1"/>
</dbReference>
<dbReference type="Gene3D" id="3.40.50.880">
    <property type="match status" value="1"/>
</dbReference>
<dbReference type="Proteomes" id="UP001528411">
    <property type="component" value="Unassembled WGS sequence"/>
</dbReference>
<dbReference type="CDD" id="cd01743">
    <property type="entry name" value="GATase1_Anthranilate_Synthase"/>
    <property type="match status" value="1"/>
</dbReference>
<comment type="caution">
    <text evidence="3">The sequence shown here is derived from an EMBL/GenBank/DDBJ whole genome shotgun (WGS) entry which is preliminary data.</text>
</comment>
<dbReference type="PRINTS" id="PR00096">
    <property type="entry name" value="GATASE"/>
</dbReference>